<sequence length="62" mass="6599">MDGTVTAVGNNKYNQCSVNDWNDILAVSAGYLHTVGLRSDGTVVTVGRNNEGECNVSGWLIL</sequence>
<organism evidence="1 2">
    <name type="scientific">Paenibacillus silvae</name>
    <dbReference type="NCBI Taxonomy" id="1325358"/>
    <lineage>
        <taxon>Bacteria</taxon>
        <taxon>Bacillati</taxon>
        <taxon>Bacillota</taxon>
        <taxon>Bacilli</taxon>
        <taxon>Bacillales</taxon>
        <taxon>Paenibacillaceae</taxon>
        <taxon>Paenibacillus</taxon>
    </lineage>
</organism>
<keyword evidence="2" id="KW-1185">Reference proteome</keyword>
<dbReference type="PROSITE" id="PS00626">
    <property type="entry name" value="RCC1_2"/>
    <property type="match status" value="1"/>
</dbReference>
<dbReference type="Gene3D" id="2.130.10.30">
    <property type="entry name" value="Regulator of chromosome condensation 1/beta-lactamase-inhibitor protein II"/>
    <property type="match status" value="1"/>
</dbReference>
<protein>
    <recommendedName>
        <fullName evidence="3">Chromosome condensation regulator</fullName>
    </recommendedName>
</protein>
<accession>A0ABQ1Z899</accession>
<name>A0ABQ1Z899_9BACL</name>
<evidence type="ECO:0000313" key="2">
    <source>
        <dbReference type="Proteomes" id="UP000652153"/>
    </source>
</evidence>
<proteinExistence type="predicted"/>
<gene>
    <name evidence="1" type="ORF">GCM10008014_16310</name>
</gene>
<dbReference type="Pfam" id="PF13540">
    <property type="entry name" value="RCC1_2"/>
    <property type="match status" value="1"/>
</dbReference>
<evidence type="ECO:0008006" key="3">
    <source>
        <dbReference type="Google" id="ProtNLM"/>
    </source>
</evidence>
<evidence type="ECO:0000313" key="1">
    <source>
        <dbReference type="EMBL" id="GGH50891.1"/>
    </source>
</evidence>
<dbReference type="SUPFAM" id="SSF50985">
    <property type="entry name" value="RCC1/BLIP-II"/>
    <property type="match status" value="1"/>
</dbReference>
<dbReference type="EMBL" id="BMFU01000002">
    <property type="protein sequence ID" value="GGH50891.1"/>
    <property type="molecule type" value="Genomic_DNA"/>
</dbReference>
<dbReference type="Proteomes" id="UP000652153">
    <property type="component" value="Unassembled WGS sequence"/>
</dbReference>
<comment type="caution">
    <text evidence="1">The sequence shown here is derived from an EMBL/GenBank/DDBJ whole genome shotgun (WGS) entry which is preliminary data.</text>
</comment>
<reference evidence="2" key="1">
    <citation type="journal article" date="2019" name="Int. J. Syst. Evol. Microbiol.">
        <title>The Global Catalogue of Microorganisms (GCM) 10K type strain sequencing project: providing services to taxonomists for standard genome sequencing and annotation.</title>
        <authorList>
            <consortium name="The Broad Institute Genomics Platform"/>
            <consortium name="The Broad Institute Genome Sequencing Center for Infectious Disease"/>
            <person name="Wu L."/>
            <person name="Ma J."/>
        </authorList>
    </citation>
    <scope>NUCLEOTIDE SEQUENCE [LARGE SCALE GENOMIC DNA]</scope>
    <source>
        <strain evidence="2">CGMCC 1.12770</strain>
    </source>
</reference>
<dbReference type="InterPro" id="IPR009091">
    <property type="entry name" value="RCC1/BLIP-II"/>
</dbReference>
<dbReference type="InterPro" id="IPR000408">
    <property type="entry name" value="Reg_chr_condens"/>
</dbReference>